<dbReference type="Pfam" id="PF00175">
    <property type="entry name" value="NAD_binding_1"/>
    <property type="match status" value="1"/>
</dbReference>
<dbReference type="InterPro" id="IPR037117">
    <property type="entry name" value="Dihydroorotate_DH_ele_sf"/>
</dbReference>
<protein>
    <submittedName>
        <fullName evidence="12">Unannotated protein</fullName>
    </submittedName>
</protein>
<evidence type="ECO:0000256" key="10">
    <source>
        <dbReference type="ARBA" id="ARBA00034078"/>
    </source>
</evidence>
<dbReference type="GO" id="GO:0050660">
    <property type="term" value="F:flavin adenine dinucleotide binding"/>
    <property type="evidence" value="ECO:0007669"/>
    <property type="project" value="InterPro"/>
</dbReference>
<dbReference type="PRINTS" id="PR00409">
    <property type="entry name" value="PHDIOXRDTASE"/>
</dbReference>
<evidence type="ECO:0000256" key="7">
    <source>
        <dbReference type="ARBA" id="ARBA00022982"/>
    </source>
</evidence>
<dbReference type="InterPro" id="IPR019480">
    <property type="entry name" value="Dihydroorotate_DH_Fe-S-bd"/>
</dbReference>
<proteinExistence type="inferred from homology"/>
<dbReference type="Pfam" id="PF10418">
    <property type="entry name" value="DHODB_Fe-S_bind"/>
    <property type="match status" value="1"/>
</dbReference>
<dbReference type="Gene3D" id="2.10.240.10">
    <property type="entry name" value="Dihydroorotate dehydrogenase, electron transfer subunit"/>
    <property type="match status" value="1"/>
</dbReference>
<dbReference type="InterPro" id="IPR012165">
    <property type="entry name" value="Cyt_c3_hydrogenase_gsu"/>
</dbReference>
<sequence>MAVQVRGEVLDIRRVGQYHVLSMVAPGVAENAKPGNFVAINVGGEHSSMLLRRAFSIYRTDQRGVYGGTVDIVFSVAGPGTAWLAERTRHDVIDVVGPLGRPFVLPAEPVPCVLIGGGYGAAPLFSLAEKLRERGCRVDFVLGASTEDRIFGALEAKRISQSIAITTEDGSLGERGRVTDVLPRVIERADSAVLYACGPMGMLQAVAKTAERYGIHSQCAVEEAMACGVGVCMTCVMPVVGDDGQTRMVRSCVEGPVFRGDRVRWSEVGTVPDDVIGSIAWTQAVNDSRFSGPLPVAVEEPELIDDDVAAASEELS</sequence>
<dbReference type="InterPro" id="IPR050353">
    <property type="entry name" value="PyrK_electron_transfer"/>
</dbReference>
<keyword evidence="4" id="KW-0001">2Fe-2S</keyword>
<dbReference type="PANTHER" id="PTHR43513">
    <property type="entry name" value="DIHYDROOROTATE DEHYDROGENASE B (NAD(+)), ELECTRON TRANSFER SUBUNIT"/>
    <property type="match status" value="1"/>
</dbReference>
<dbReference type="GO" id="GO:0016491">
    <property type="term" value="F:oxidoreductase activity"/>
    <property type="evidence" value="ECO:0007669"/>
    <property type="project" value="InterPro"/>
</dbReference>
<dbReference type="GO" id="GO:0051537">
    <property type="term" value="F:2 iron, 2 sulfur cluster binding"/>
    <property type="evidence" value="ECO:0007669"/>
    <property type="project" value="UniProtKB-KW"/>
</dbReference>
<keyword evidence="9" id="KW-0411">Iron-sulfur</keyword>
<dbReference type="GO" id="GO:0046872">
    <property type="term" value="F:metal ion binding"/>
    <property type="evidence" value="ECO:0007669"/>
    <property type="project" value="UniProtKB-KW"/>
</dbReference>
<reference evidence="12" key="1">
    <citation type="submission" date="2020-05" db="EMBL/GenBank/DDBJ databases">
        <authorList>
            <person name="Chiriac C."/>
            <person name="Salcher M."/>
            <person name="Ghai R."/>
            <person name="Kavagutti S V."/>
        </authorList>
    </citation>
    <scope>NUCLEOTIDE SEQUENCE</scope>
</reference>
<keyword evidence="8" id="KW-0408">Iron</keyword>
<evidence type="ECO:0000256" key="6">
    <source>
        <dbReference type="ARBA" id="ARBA00022827"/>
    </source>
</evidence>
<dbReference type="Gene3D" id="3.40.50.80">
    <property type="entry name" value="Nucleotide-binding domain of ferredoxin-NADP reductase (FNR) module"/>
    <property type="match status" value="1"/>
</dbReference>
<evidence type="ECO:0000256" key="9">
    <source>
        <dbReference type="ARBA" id="ARBA00023014"/>
    </source>
</evidence>
<keyword evidence="5" id="KW-0479">Metal-binding</keyword>
<dbReference type="InterPro" id="IPR039261">
    <property type="entry name" value="FNR_nucleotide-bd"/>
</dbReference>
<dbReference type="SUPFAM" id="SSF52343">
    <property type="entry name" value="Ferredoxin reductase-like, C-terminal NADP-linked domain"/>
    <property type="match status" value="1"/>
</dbReference>
<dbReference type="PIRSF" id="PIRSF006816">
    <property type="entry name" value="Cyc3_hyd_g"/>
    <property type="match status" value="1"/>
</dbReference>
<organism evidence="12">
    <name type="scientific">freshwater metagenome</name>
    <dbReference type="NCBI Taxonomy" id="449393"/>
    <lineage>
        <taxon>unclassified sequences</taxon>
        <taxon>metagenomes</taxon>
        <taxon>ecological metagenomes</taxon>
    </lineage>
</organism>
<dbReference type="AlphaFoldDB" id="A0A6J7CEC0"/>
<dbReference type="PANTHER" id="PTHR43513:SF3">
    <property type="entry name" value="DIHYDROOROTATE DEHYDROGENASE B (NAD(+)), ELECTRON TRANSFER SUBUNIT-RELATED"/>
    <property type="match status" value="1"/>
</dbReference>
<dbReference type="Gene3D" id="2.40.30.10">
    <property type="entry name" value="Translation factors"/>
    <property type="match status" value="1"/>
</dbReference>
<evidence type="ECO:0000313" key="12">
    <source>
        <dbReference type="EMBL" id="CAB4856652.1"/>
    </source>
</evidence>
<evidence type="ECO:0000256" key="3">
    <source>
        <dbReference type="ARBA" id="ARBA00022630"/>
    </source>
</evidence>
<comment type="cofactor">
    <cofactor evidence="10">
        <name>[2Fe-2S] cluster</name>
        <dbReference type="ChEBI" id="CHEBI:190135"/>
    </cofactor>
</comment>
<evidence type="ECO:0000256" key="5">
    <source>
        <dbReference type="ARBA" id="ARBA00022723"/>
    </source>
</evidence>
<evidence type="ECO:0000256" key="8">
    <source>
        <dbReference type="ARBA" id="ARBA00023004"/>
    </source>
</evidence>
<dbReference type="EMBL" id="CAFBLM010000001">
    <property type="protein sequence ID" value="CAB4856652.1"/>
    <property type="molecule type" value="Genomic_DNA"/>
</dbReference>
<dbReference type="SUPFAM" id="SSF63380">
    <property type="entry name" value="Riboflavin synthase domain-like"/>
    <property type="match status" value="1"/>
</dbReference>
<feature type="domain" description="FAD-binding FR-type" evidence="11">
    <location>
        <begin position="2"/>
        <end position="105"/>
    </location>
</feature>
<dbReference type="InterPro" id="IPR017938">
    <property type="entry name" value="Riboflavin_synthase-like_b-brl"/>
</dbReference>
<keyword evidence="6" id="KW-0274">FAD</keyword>
<evidence type="ECO:0000256" key="2">
    <source>
        <dbReference type="ARBA" id="ARBA00022448"/>
    </source>
</evidence>
<dbReference type="InterPro" id="IPR017927">
    <property type="entry name" value="FAD-bd_FR_type"/>
</dbReference>
<dbReference type="GO" id="GO:0006221">
    <property type="term" value="P:pyrimidine nucleotide biosynthetic process"/>
    <property type="evidence" value="ECO:0007669"/>
    <property type="project" value="InterPro"/>
</dbReference>
<evidence type="ECO:0000256" key="1">
    <source>
        <dbReference type="ARBA" id="ARBA00006422"/>
    </source>
</evidence>
<name>A0A6J7CEC0_9ZZZZ</name>
<accession>A0A6J7CEC0</accession>
<keyword evidence="3" id="KW-0285">Flavoprotein</keyword>
<comment type="similarity">
    <text evidence="1">Belongs to the PyrK family.</text>
</comment>
<gene>
    <name evidence="12" type="ORF">UFOPK3401_00005</name>
</gene>
<dbReference type="PROSITE" id="PS51384">
    <property type="entry name" value="FAD_FR"/>
    <property type="match status" value="1"/>
</dbReference>
<dbReference type="CDD" id="cd06218">
    <property type="entry name" value="DHOD_e_trans"/>
    <property type="match status" value="1"/>
</dbReference>
<keyword evidence="7" id="KW-0249">Electron transport</keyword>
<keyword evidence="2" id="KW-0813">Transport</keyword>
<dbReference type="InterPro" id="IPR001433">
    <property type="entry name" value="OxRdtase_FAD/NAD-bd"/>
</dbReference>
<evidence type="ECO:0000259" key="11">
    <source>
        <dbReference type="PROSITE" id="PS51384"/>
    </source>
</evidence>
<evidence type="ECO:0000256" key="4">
    <source>
        <dbReference type="ARBA" id="ARBA00022714"/>
    </source>
</evidence>